<keyword evidence="2" id="KW-0472">Membrane</keyword>
<evidence type="ECO:0000256" key="2">
    <source>
        <dbReference type="SAM" id="Phobius"/>
    </source>
</evidence>
<accession>A0A9Q3D565</accession>
<feature type="transmembrane region" description="Helical" evidence="2">
    <location>
        <begin position="12"/>
        <end position="32"/>
    </location>
</feature>
<keyword evidence="2" id="KW-0812">Transmembrane</keyword>
<evidence type="ECO:0000313" key="3">
    <source>
        <dbReference type="EMBL" id="MBW0497146.1"/>
    </source>
</evidence>
<keyword evidence="4" id="KW-1185">Reference proteome</keyword>
<gene>
    <name evidence="3" type="ORF">O181_036861</name>
</gene>
<name>A0A9Q3D565_9BASI</name>
<feature type="compositionally biased region" description="Polar residues" evidence="1">
    <location>
        <begin position="87"/>
        <end position="97"/>
    </location>
</feature>
<reference evidence="3" key="1">
    <citation type="submission" date="2021-03" db="EMBL/GenBank/DDBJ databases">
        <title>Draft genome sequence of rust myrtle Austropuccinia psidii MF-1, a brazilian biotype.</title>
        <authorList>
            <person name="Quecine M.C."/>
            <person name="Pachon D.M.R."/>
            <person name="Bonatelli M.L."/>
            <person name="Correr F.H."/>
            <person name="Franceschini L.M."/>
            <person name="Leite T.F."/>
            <person name="Margarido G.R.A."/>
            <person name="Almeida C.A."/>
            <person name="Ferrarezi J.A."/>
            <person name="Labate C.A."/>
        </authorList>
    </citation>
    <scope>NUCLEOTIDE SEQUENCE</scope>
    <source>
        <strain evidence="3">MF-1</strain>
    </source>
</reference>
<sequence>MLKVVINWMVKKLRWFIIPLAINPVLPLLILLPKICQIHIILSTPRTFQPPLATLPTSLPPASPSSSTSRPSLIPTGRPSPIPHIHLSTTSTCGQIQ</sequence>
<dbReference type="EMBL" id="AVOT02014017">
    <property type="protein sequence ID" value="MBW0497146.1"/>
    <property type="molecule type" value="Genomic_DNA"/>
</dbReference>
<proteinExistence type="predicted"/>
<protein>
    <submittedName>
        <fullName evidence="3">Uncharacterized protein</fullName>
    </submittedName>
</protein>
<comment type="caution">
    <text evidence="3">The sequence shown here is derived from an EMBL/GenBank/DDBJ whole genome shotgun (WGS) entry which is preliminary data.</text>
</comment>
<evidence type="ECO:0000256" key="1">
    <source>
        <dbReference type="SAM" id="MobiDB-lite"/>
    </source>
</evidence>
<dbReference type="Proteomes" id="UP000765509">
    <property type="component" value="Unassembled WGS sequence"/>
</dbReference>
<feature type="compositionally biased region" description="Low complexity" evidence="1">
    <location>
        <begin position="64"/>
        <end position="76"/>
    </location>
</feature>
<feature type="region of interest" description="Disordered" evidence="1">
    <location>
        <begin position="53"/>
        <end position="97"/>
    </location>
</feature>
<organism evidence="3 4">
    <name type="scientific">Austropuccinia psidii MF-1</name>
    <dbReference type="NCBI Taxonomy" id="1389203"/>
    <lineage>
        <taxon>Eukaryota</taxon>
        <taxon>Fungi</taxon>
        <taxon>Dikarya</taxon>
        <taxon>Basidiomycota</taxon>
        <taxon>Pucciniomycotina</taxon>
        <taxon>Pucciniomycetes</taxon>
        <taxon>Pucciniales</taxon>
        <taxon>Sphaerophragmiaceae</taxon>
        <taxon>Austropuccinia</taxon>
    </lineage>
</organism>
<dbReference type="AlphaFoldDB" id="A0A9Q3D565"/>
<keyword evidence="2" id="KW-1133">Transmembrane helix</keyword>
<evidence type="ECO:0000313" key="4">
    <source>
        <dbReference type="Proteomes" id="UP000765509"/>
    </source>
</evidence>